<dbReference type="Proteomes" id="UP000008370">
    <property type="component" value="Unassembled WGS sequence"/>
</dbReference>
<dbReference type="KEGG" id="pco:PHACADRAFT_265999"/>
<sequence length="148" mass="16318">MSTLEDLYALEDSVEWLDRLLAALHDLAPDAPPDLRGVAQRNLVTISDLHVEKESERDRVAAELYGANPSDHDGYATEPDVEEDGRLGDDESGYSGDDDRDGGGDDDNGDAQGQPLPVHQRVSPLPDHRAYRVVNPPPTFLKNRGEFR</sequence>
<evidence type="ECO:0000256" key="1">
    <source>
        <dbReference type="SAM" id="MobiDB-lite"/>
    </source>
</evidence>
<protein>
    <submittedName>
        <fullName evidence="2">Uncharacterized protein</fullName>
    </submittedName>
</protein>
<feature type="region of interest" description="Disordered" evidence="1">
    <location>
        <begin position="53"/>
        <end position="148"/>
    </location>
</feature>
<accession>K5VQQ8</accession>
<proteinExistence type="predicted"/>
<keyword evidence="3" id="KW-1185">Reference proteome</keyword>
<feature type="compositionally biased region" description="Acidic residues" evidence="1">
    <location>
        <begin position="90"/>
        <end position="109"/>
    </location>
</feature>
<evidence type="ECO:0000313" key="2">
    <source>
        <dbReference type="EMBL" id="EKM48899.1"/>
    </source>
</evidence>
<dbReference type="AlphaFoldDB" id="K5VQQ8"/>
<dbReference type="GeneID" id="18919275"/>
<name>K5VQQ8_PHACS</name>
<dbReference type="RefSeq" id="XP_007402548.1">
    <property type="nucleotide sequence ID" value="XM_007402486.1"/>
</dbReference>
<dbReference type="HOGENOM" id="CLU_1661409_0_0_1"/>
<gene>
    <name evidence="2" type="ORF">PHACADRAFT_265999</name>
</gene>
<organism evidence="2 3">
    <name type="scientific">Phanerochaete carnosa (strain HHB-10118-sp)</name>
    <name type="common">White-rot fungus</name>
    <name type="synonym">Peniophora carnosa</name>
    <dbReference type="NCBI Taxonomy" id="650164"/>
    <lineage>
        <taxon>Eukaryota</taxon>
        <taxon>Fungi</taxon>
        <taxon>Dikarya</taxon>
        <taxon>Basidiomycota</taxon>
        <taxon>Agaricomycotina</taxon>
        <taxon>Agaricomycetes</taxon>
        <taxon>Polyporales</taxon>
        <taxon>Phanerochaetaceae</taxon>
        <taxon>Phanerochaete</taxon>
    </lineage>
</organism>
<dbReference type="InParanoid" id="K5VQQ8"/>
<dbReference type="EMBL" id="JH930657">
    <property type="protein sequence ID" value="EKM48899.1"/>
    <property type="molecule type" value="Genomic_DNA"/>
</dbReference>
<reference evidence="2 3" key="1">
    <citation type="journal article" date="2012" name="BMC Genomics">
        <title>Comparative genomics of the white-rot fungi, Phanerochaete carnosa and P. chrysosporium, to elucidate the genetic basis of the distinct wood types they colonize.</title>
        <authorList>
            <person name="Suzuki H."/>
            <person name="MacDonald J."/>
            <person name="Syed K."/>
            <person name="Salamov A."/>
            <person name="Hori C."/>
            <person name="Aerts A."/>
            <person name="Henrissat B."/>
            <person name="Wiebenga A."/>
            <person name="vanKuyk P.A."/>
            <person name="Barry K."/>
            <person name="Lindquist E."/>
            <person name="LaButti K."/>
            <person name="Lapidus A."/>
            <person name="Lucas S."/>
            <person name="Coutinho P."/>
            <person name="Gong Y."/>
            <person name="Samejima M."/>
            <person name="Mahadevan R."/>
            <person name="Abou-Zaid M."/>
            <person name="de Vries R.P."/>
            <person name="Igarashi K."/>
            <person name="Yadav J.S."/>
            <person name="Grigoriev I.V."/>
            <person name="Master E.R."/>
        </authorList>
    </citation>
    <scope>NUCLEOTIDE SEQUENCE [LARGE SCALE GENOMIC DNA]</scope>
    <source>
        <strain evidence="2 3">HHB-10118-sp</strain>
    </source>
</reference>
<evidence type="ECO:0000313" key="3">
    <source>
        <dbReference type="Proteomes" id="UP000008370"/>
    </source>
</evidence>